<feature type="domain" description="Lipocalin/cytosolic fatty-acid binding" evidence="6">
    <location>
        <begin position="40"/>
        <end position="163"/>
    </location>
</feature>
<dbReference type="Gene3D" id="2.40.128.20">
    <property type="match status" value="1"/>
</dbReference>
<dbReference type="Pfam" id="PF00061">
    <property type="entry name" value="Lipocalin"/>
    <property type="match status" value="1"/>
</dbReference>
<dbReference type="AlphaFoldDB" id="A0AAV1JBX2"/>
<dbReference type="PIRSF" id="PIRSF036893">
    <property type="entry name" value="Lipocalin_ApoD"/>
    <property type="match status" value="1"/>
</dbReference>
<dbReference type="PRINTS" id="PR01273">
    <property type="entry name" value="INVTBRTCOLOR"/>
</dbReference>
<comment type="similarity">
    <text evidence="1 3 4">Belongs to the calycin superfamily. Lipocalin family.</text>
</comment>
<accession>A0AAV1JBX2</accession>
<dbReference type="InterPro" id="IPR022272">
    <property type="entry name" value="Lipocalin_CS"/>
</dbReference>
<dbReference type="InterPro" id="IPR000566">
    <property type="entry name" value="Lipocln_cytosolic_FA-bd_dom"/>
</dbReference>
<dbReference type="Proteomes" id="UP001497472">
    <property type="component" value="Unassembled WGS sequence"/>
</dbReference>
<evidence type="ECO:0000256" key="1">
    <source>
        <dbReference type="ARBA" id="ARBA00006889"/>
    </source>
</evidence>
<dbReference type="SUPFAM" id="SSF50814">
    <property type="entry name" value="Lipocalins"/>
    <property type="match status" value="1"/>
</dbReference>
<evidence type="ECO:0000256" key="5">
    <source>
        <dbReference type="SAM" id="SignalP"/>
    </source>
</evidence>
<dbReference type="PANTHER" id="PTHR10612:SF62">
    <property type="entry name" value="LIPOCALIN_CYTOSOLIC FATTY-ACID BINDING DOMAIN-CONTAINING PROTEIN"/>
    <property type="match status" value="1"/>
</dbReference>
<keyword evidence="2" id="KW-1015">Disulfide bond</keyword>
<proteinExistence type="inferred from homology"/>
<dbReference type="PROSITE" id="PS00213">
    <property type="entry name" value="LIPOCALIN"/>
    <property type="match status" value="1"/>
</dbReference>
<sequence length="207" mass="22889">MYRLIFIAFLASVRAQLELEGACSLATVNAVENFNATQFSGQWFQIARIANEENGVCVTSTFSPVVENNLLVSATYNSRQVFNKTETWRNATVTPGTGKVLVFTYPDQALDTLVLDTDYDGFALLYSCWANATHKKVWAWQLGRANAFSAQQTTNVNKAIEQNADIKAAQWFRVGHSKQDCQTSGASVLLSPLIFSLAAYNLLSKLL</sequence>
<evidence type="ECO:0000256" key="4">
    <source>
        <dbReference type="RuleBase" id="RU003695"/>
    </source>
</evidence>
<evidence type="ECO:0000259" key="6">
    <source>
        <dbReference type="Pfam" id="PF00061"/>
    </source>
</evidence>
<dbReference type="GO" id="GO:0006629">
    <property type="term" value="P:lipid metabolic process"/>
    <property type="evidence" value="ECO:0007669"/>
    <property type="project" value="TreeGrafter"/>
</dbReference>
<keyword evidence="8" id="KW-1185">Reference proteome</keyword>
<dbReference type="GO" id="GO:0000302">
    <property type="term" value="P:response to reactive oxygen species"/>
    <property type="evidence" value="ECO:0007669"/>
    <property type="project" value="TreeGrafter"/>
</dbReference>
<dbReference type="GO" id="GO:0005737">
    <property type="term" value="C:cytoplasm"/>
    <property type="evidence" value="ECO:0007669"/>
    <property type="project" value="TreeGrafter"/>
</dbReference>
<keyword evidence="5" id="KW-0732">Signal</keyword>
<dbReference type="EMBL" id="CAVLEF010000009">
    <property type="protein sequence ID" value="CAK1546931.1"/>
    <property type="molecule type" value="Genomic_DNA"/>
</dbReference>
<feature type="signal peptide" evidence="5">
    <location>
        <begin position="1"/>
        <end position="15"/>
    </location>
</feature>
<dbReference type="GO" id="GO:0031409">
    <property type="term" value="F:pigment binding"/>
    <property type="evidence" value="ECO:0007669"/>
    <property type="project" value="InterPro"/>
</dbReference>
<dbReference type="PANTHER" id="PTHR10612">
    <property type="entry name" value="APOLIPOPROTEIN D"/>
    <property type="match status" value="1"/>
</dbReference>
<name>A0AAV1JBX2_9NEOP</name>
<comment type="caution">
    <text evidence="7">The sequence shown here is derived from an EMBL/GenBank/DDBJ whole genome shotgun (WGS) entry which is preliminary data.</text>
</comment>
<evidence type="ECO:0000256" key="3">
    <source>
        <dbReference type="PIRNR" id="PIRNR036893"/>
    </source>
</evidence>
<organism evidence="7 8">
    <name type="scientific">Leptosia nina</name>
    <dbReference type="NCBI Taxonomy" id="320188"/>
    <lineage>
        <taxon>Eukaryota</taxon>
        <taxon>Metazoa</taxon>
        <taxon>Ecdysozoa</taxon>
        <taxon>Arthropoda</taxon>
        <taxon>Hexapoda</taxon>
        <taxon>Insecta</taxon>
        <taxon>Pterygota</taxon>
        <taxon>Neoptera</taxon>
        <taxon>Endopterygota</taxon>
        <taxon>Lepidoptera</taxon>
        <taxon>Glossata</taxon>
        <taxon>Ditrysia</taxon>
        <taxon>Papilionoidea</taxon>
        <taxon>Pieridae</taxon>
        <taxon>Pierinae</taxon>
        <taxon>Leptosia</taxon>
    </lineage>
</organism>
<reference evidence="7 8" key="1">
    <citation type="submission" date="2023-11" db="EMBL/GenBank/DDBJ databases">
        <authorList>
            <person name="Okamura Y."/>
        </authorList>
    </citation>
    <scope>NUCLEOTIDE SEQUENCE [LARGE SCALE GENOMIC DNA]</scope>
</reference>
<dbReference type="InterPro" id="IPR012674">
    <property type="entry name" value="Calycin"/>
</dbReference>
<evidence type="ECO:0000313" key="8">
    <source>
        <dbReference type="Proteomes" id="UP001497472"/>
    </source>
</evidence>
<protein>
    <recommendedName>
        <fullName evidence="6">Lipocalin/cytosolic fatty-acid binding domain-containing protein</fullName>
    </recommendedName>
</protein>
<evidence type="ECO:0000256" key="2">
    <source>
        <dbReference type="ARBA" id="ARBA00023157"/>
    </source>
</evidence>
<feature type="chain" id="PRO_5043426937" description="Lipocalin/cytosolic fatty-acid binding domain-containing protein" evidence="5">
    <location>
        <begin position="16"/>
        <end position="207"/>
    </location>
</feature>
<dbReference type="InterPro" id="IPR003057">
    <property type="entry name" value="Invtbrt_color"/>
</dbReference>
<dbReference type="InterPro" id="IPR022271">
    <property type="entry name" value="Lipocalin_ApoD"/>
</dbReference>
<evidence type="ECO:0000313" key="7">
    <source>
        <dbReference type="EMBL" id="CAK1546931.1"/>
    </source>
</evidence>
<gene>
    <name evidence="7" type="ORF">LNINA_LOCUS6438</name>
</gene>